<sequence length="193" mass="21444">MTDDTSVLVVEDNVELAGLYASWTPAEWSVETVTNGEDAVPAVDESTDVVVLDRRLPGCSGDEVLERVRDAGYDCQVVIVTAVDPDFDIVEMGFDDYLVKPVERETFERTLERLLARSAYDEELRAYYAAVSKLAVLETHKTSEDLAASTEYDDLQERVRRRGGRADDLLDDLLADSVANSQVFRGLLESATQ</sequence>
<dbReference type="InterPro" id="IPR039420">
    <property type="entry name" value="WalR-like"/>
</dbReference>
<keyword evidence="3" id="KW-0805">Transcription regulation</keyword>
<dbReference type="InterPro" id="IPR011006">
    <property type="entry name" value="CheY-like_superfamily"/>
</dbReference>
<evidence type="ECO:0000256" key="3">
    <source>
        <dbReference type="ARBA" id="ARBA00023015"/>
    </source>
</evidence>
<accession>A0ABD5VAD3</accession>
<dbReference type="Proteomes" id="UP001596395">
    <property type="component" value="Unassembled WGS sequence"/>
</dbReference>
<keyword evidence="9" id="KW-1185">Reference proteome</keyword>
<dbReference type="AlphaFoldDB" id="A0ABD5VAD3"/>
<evidence type="ECO:0000313" key="9">
    <source>
        <dbReference type="Proteomes" id="UP001596395"/>
    </source>
</evidence>
<name>A0ABD5VAD3_9EURY</name>
<evidence type="ECO:0000259" key="7">
    <source>
        <dbReference type="PROSITE" id="PS50110"/>
    </source>
</evidence>
<dbReference type="InterPro" id="IPR013971">
    <property type="entry name" value="HalX_domain"/>
</dbReference>
<keyword evidence="1 6" id="KW-0597">Phosphoprotein</keyword>
<dbReference type="GO" id="GO:0000160">
    <property type="term" value="P:phosphorelay signal transduction system"/>
    <property type="evidence" value="ECO:0007669"/>
    <property type="project" value="UniProtKB-KW"/>
</dbReference>
<evidence type="ECO:0000313" key="8">
    <source>
        <dbReference type="EMBL" id="MFC6952540.1"/>
    </source>
</evidence>
<dbReference type="SUPFAM" id="SSF52172">
    <property type="entry name" value="CheY-like"/>
    <property type="match status" value="1"/>
</dbReference>
<keyword evidence="4" id="KW-0238">DNA-binding</keyword>
<dbReference type="InterPro" id="IPR001789">
    <property type="entry name" value="Sig_transdc_resp-reg_receiver"/>
</dbReference>
<dbReference type="Gene3D" id="3.40.50.2300">
    <property type="match status" value="1"/>
</dbReference>
<dbReference type="SMART" id="SM00448">
    <property type="entry name" value="REC"/>
    <property type="match status" value="1"/>
</dbReference>
<evidence type="ECO:0000256" key="1">
    <source>
        <dbReference type="ARBA" id="ARBA00022553"/>
    </source>
</evidence>
<dbReference type="PANTHER" id="PTHR48111">
    <property type="entry name" value="REGULATOR OF RPOS"/>
    <property type="match status" value="1"/>
</dbReference>
<dbReference type="GO" id="GO:0003677">
    <property type="term" value="F:DNA binding"/>
    <property type="evidence" value="ECO:0007669"/>
    <property type="project" value="UniProtKB-KW"/>
</dbReference>
<evidence type="ECO:0000256" key="4">
    <source>
        <dbReference type="ARBA" id="ARBA00023125"/>
    </source>
</evidence>
<protein>
    <submittedName>
        <fullName evidence="8">Response regulator transcription factor</fullName>
    </submittedName>
</protein>
<dbReference type="Pfam" id="PF08663">
    <property type="entry name" value="HalX"/>
    <property type="match status" value="1"/>
</dbReference>
<proteinExistence type="predicted"/>
<evidence type="ECO:0000256" key="6">
    <source>
        <dbReference type="PROSITE-ProRule" id="PRU00169"/>
    </source>
</evidence>
<dbReference type="Pfam" id="PF00072">
    <property type="entry name" value="Response_reg"/>
    <property type="match status" value="1"/>
</dbReference>
<dbReference type="PANTHER" id="PTHR48111:SF1">
    <property type="entry name" value="TWO-COMPONENT RESPONSE REGULATOR ORR33"/>
    <property type="match status" value="1"/>
</dbReference>
<keyword evidence="2" id="KW-0902">Two-component regulatory system</keyword>
<reference evidence="8 9" key="1">
    <citation type="journal article" date="2019" name="Int. J. Syst. Evol. Microbiol.">
        <title>The Global Catalogue of Microorganisms (GCM) 10K type strain sequencing project: providing services to taxonomists for standard genome sequencing and annotation.</title>
        <authorList>
            <consortium name="The Broad Institute Genomics Platform"/>
            <consortium name="The Broad Institute Genome Sequencing Center for Infectious Disease"/>
            <person name="Wu L."/>
            <person name="Ma J."/>
        </authorList>
    </citation>
    <scope>NUCLEOTIDE SEQUENCE [LARGE SCALE GENOMIC DNA]</scope>
    <source>
        <strain evidence="8 9">GX26</strain>
    </source>
</reference>
<comment type="caution">
    <text evidence="8">The sequence shown here is derived from an EMBL/GenBank/DDBJ whole genome shotgun (WGS) entry which is preliminary data.</text>
</comment>
<evidence type="ECO:0000256" key="5">
    <source>
        <dbReference type="ARBA" id="ARBA00023163"/>
    </source>
</evidence>
<gene>
    <name evidence="8" type="ORF">ACFQGB_06655</name>
</gene>
<feature type="modified residue" description="4-aspartylphosphate" evidence="6">
    <location>
        <position position="53"/>
    </location>
</feature>
<dbReference type="EMBL" id="JBHSXN010000001">
    <property type="protein sequence ID" value="MFC6952540.1"/>
    <property type="molecule type" value="Genomic_DNA"/>
</dbReference>
<keyword evidence="5" id="KW-0804">Transcription</keyword>
<dbReference type="RefSeq" id="WP_336349513.1">
    <property type="nucleotide sequence ID" value="NZ_JAZAQL010000001.1"/>
</dbReference>
<feature type="domain" description="Response regulatory" evidence="7">
    <location>
        <begin position="6"/>
        <end position="115"/>
    </location>
</feature>
<dbReference type="PROSITE" id="PS50110">
    <property type="entry name" value="RESPONSE_REGULATORY"/>
    <property type="match status" value="1"/>
</dbReference>
<evidence type="ECO:0000256" key="2">
    <source>
        <dbReference type="ARBA" id="ARBA00023012"/>
    </source>
</evidence>
<organism evidence="8 9">
    <name type="scientific">Halorubellus litoreus</name>
    <dbReference type="NCBI Taxonomy" id="755308"/>
    <lineage>
        <taxon>Archaea</taxon>
        <taxon>Methanobacteriati</taxon>
        <taxon>Methanobacteriota</taxon>
        <taxon>Stenosarchaea group</taxon>
        <taxon>Halobacteria</taxon>
        <taxon>Halobacteriales</taxon>
        <taxon>Halorubellaceae</taxon>
        <taxon>Halorubellus</taxon>
    </lineage>
</organism>